<dbReference type="Proteomes" id="UP000217768">
    <property type="component" value="Unassembled WGS sequence"/>
</dbReference>
<dbReference type="RefSeq" id="WP_095795359.1">
    <property type="nucleotide sequence ID" value="NZ_NSFD01000063.1"/>
</dbReference>
<name>A0A2A2ZAP2_MYCAV</name>
<organism evidence="1 2">
    <name type="scientific">Mycobacterium avium</name>
    <dbReference type="NCBI Taxonomy" id="1764"/>
    <lineage>
        <taxon>Bacteria</taxon>
        <taxon>Bacillati</taxon>
        <taxon>Actinomycetota</taxon>
        <taxon>Actinomycetes</taxon>
        <taxon>Mycobacteriales</taxon>
        <taxon>Mycobacteriaceae</taxon>
        <taxon>Mycobacterium</taxon>
        <taxon>Mycobacterium avium complex (MAC)</taxon>
    </lineage>
</organism>
<reference evidence="1 2" key="1">
    <citation type="submission" date="2017-08" db="EMBL/GenBank/DDBJ databases">
        <title>Phylogenetic analysis of Mycobacterium avium complex whole genomes.</title>
        <authorList>
            <person name="Caverly L.J."/>
            <person name="Spilker T."/>
            <person name="Lipuma J."/>
        </authorList>
    </citation>
    <scope>NUCLEOTIDE SEQUENCE [LARGE SCALE GENOMIC DNA]</scope>
    <source>
        <strain evidence="1 2">FLAC0165</strain>
    </source>
</reference>
<evidence type="ECO:0000313" key="1">
    <source>
        <dbReference type="EMBL" id="PBA23546.1"/>
    </source>
</evidence>
<dbReference type="AlphaFoldDB" id="A0A2A2ZAP2"/>
<proteinExistence type="predicted"/>
<comment type="caution">
    <text evidence="1">The sequence shown here is derived from an EMBL/GenBank/DDBJ whole genome shotgun (WGS) entry which is preliminary data.</text>
</comment>
<dbReference type="EMBL" id="NSFD01000063">
    <property type="protein sequence ID" value="PBA23546.1"/>
    <property type="molecule type" value="Genomic_DNA"/>
</dbReference>
<gene>
    <name evidence="1" type="ORF">CKJ66_28025</name>
</gene>
<evidence type="ECO:0000313" key="2">
    <source>
        <dbReference type="Proteomes" id="UP000217768"/>
    </source>
</evidence>
<accession>A0A2A2ZAP2</accession>
<protein>
    <submittedName>
        <fullName evidence="1">Uncharacterized protein</fullName>
    </submittedName>
</protein>
<sequence length="125" mass="13395">MFDELAGDELMEASRAVVEAGLAAARLVAADRLLAGPAEGLGTSAALVDLLMARDAADPRWERLEPFERRWSLLVLRLMDARVKDPSEAVVDARRRGATWVSIAGALGVSTQAVHGRFRGIRASG</sequence>